<feature type="region of interest" description="Disordered" evidence="1">
    <location>
        <begin position="512"/>
        <end position="531"/>
    </location>
</feature>
<dbReference type="Proteomes" id="UP000326757">
    <property type="component" value="Unassembled WGS sequence"/>
</dbReference>
<evidence type="ECO:0000313" key="2">
    <source>
        <dbReference type="EMBL" id="KAB8298255.1"/>
    </source>
</evidence>
<keyword evidence="3" id="KW-1185">Reference proteome</keyword>
<gene>
    <name evidence="2" type="ORF">EYC80_001988</name>
</gene>
<organism evidence="2 3">
    <name type="scientific">Monilinia laxa</name>
    <name type="common">Brown rot fungus</name>
    <name type="synonym">Sclerotinia laxa</name>
    <dbReference type="NCBI Taxonomy" id="61186"/>
    <lineage>
        <taxon>Eukaryota</taxon>
        <taxon>Fungi</taxon>
        <taxon>Dikarya</taxon>
        <taxon>Ascomycota</taxon>
        <taxon>Pezizomycotina</taxon>
        <taxon>Leotiomycetes</taxon>
        <taxon>Helotiales</taxon>
        <taxon>Sclerotiniaceae</taxon>
        <taxon>Monilinia</taxon>
    </lineage>
</organism>
<feature type="compositionally biased region" description="Polar residues" evidence="1">
    <location>
        <begin position="18"/>
        <end position="29"/>
    </location>
</feature>
<comment type="caution">
    <text evidence="2">The sequence shown here is derived from an EMBL/GenBank/DDBJ whole genome shotgun (WGS) entry which is preliminary data.</text>
</comment>
<accession>A0A5N6K6P2</accession>
<dbReference type="EMBL" id="VIGI01000007">
    <property type="protein sequence ID" value="KAB8298255.1"/>
    <property type="molecule type" value="Genomic_DNA"/>
</dbReference>
<feature type="compositionally biased region" description="Basic and acidic residues" evidence="1">
    <location>
        <begin position="211"/>
        <end position="256"/>
    </location>
</feature>
<dbReference type="OrthoDB" id="3560502at2759"/>
<sequence>MTSQPKKAITARPGNSIAIVNSISTSNMNPKKTRTTTTAAPPDTTKKRGSGKGSRQQYLPETSCATTKSKNCYENDEEDCQCSVLDDDGSGTKHESRAVCEADKIRRVHVDICMSIILTSPHTTTLLVGPDSQPFTVYTNLLKLHTIHFSGNPESASSASASKTKKRSSHSLPEFRIPKKMKVDKENNQDSERQPETIGVPGQKDCSASPDVKDDVKAEVKAGVHHNTEEKNDQDQNFKVEDDRSNEGVPEIKHEPNQPTIGTPPQTPSPQPPMKEPATLFEFPPKTTGIKIETAASLSNFEYPTIDPLNFAYFHSWIMTGILIPSLSRLVEHPSAQITTRTLITLHVFAQTIKSIPFGVFILQTLLNHPLMTSNKWPTPADARLIYSLAPASSILRKLCADCVANKNPFDQNEPSSAIYKEWERIFSETKIGMDFAKSASTRWQNVNPWNWSERKRYRGDEGEEIGIEERWEEMLKDGEGDEKEIMEQGMKVKFAKRVESEFLRSMKLNSKKRKRVESMELESSDENDDA</sequence>
<proteinExistence type="predicted"/>
<feature type="compositionally biased region" description="Basic and acidic residues" evidence="1">
    <location>
        <begin position="181"/>
        <end position="195"/>
    </location>
</feature>
<feature type="region of interest" description="Disordered" evidence="1">
    <location>
        <begin position="1"/>
        <end position="59"/>
    </location>
</feature>
<protein>
    <submittedName>
        <fullName evidence="2">Uncharacterized protein</fullName>
    </submittedName>
</protein>
<feature type="region of interest" description="Disordered" evidence="1">
    <location>
        <begin position="152"/>
        <end position="277"/>
    </location>
</feature>
<evidence type="ECO:0000256" key="1">
    <source>
        <dbReference type="SAM" id="MobiDB-lite"/>
    </source>
</evidence>
<name>A0A5N6K6P2_MONLA</name>
<feature type="compositionally biased region" description="Acidic residues" evidence="1">
    <location>
        <begin position="520"/>
        <end position="531"/>
    </location>
</feature>
<dbReference type="AlphaFoldDB" id="A0A5N6K6P2"/>
<feature type="compositionally biased region" description="Pro residues" evidence="1">
    <location>
        <begin position="265"/>
        <end position="275"/>
    </location>
</feature>
<evidence type="ECO:0000313" key="3">
    <source>
        <dbReference type="Proteomes" id="UP000326757"/>
    </source>
</evidence>
<reference evidence="2 3" key="1">
    <citation type="submission" date="2019-06" db="EMBL/GenBank/DDBJ databases">
        <title>Genome Sequence of the Brown Rot Fungal Pathogen Monilinia laxa.</title>
        <authorList>
            <person name="De Miccolis Angelini R.M."/>
            <person name="Landi L."/>
            <person name="Abate D."/>
            <person name="Pollastro S."/>
            <person name="Romanazzi G."/>
            <person name="Faretra F."/>
        </authorList>
    </citation>
    <scope>NUCLEOTIDE SEQUENCE [LARGE SCALE GENOMIC DNA]</scope>
    <source>
        <strain evidence="2 3">Mlax316</strain>
    </source>
</reference>